<dbReference type="InterPro" id="IPR013187">
    <property type="entry name" value="F-box-assoc_dom_typ3"/>
</dbReference>
<dbReference type="SMART" id="SM00256">
    <property type="entry name" value="FBOX"/>
    <property type="match status" value="1"/>
</dbReference>
<dbReference type="PANTHER" id="PTHR31672:SF13">
    <property type="entry name" value="F-BOX PROTEIN CPR30-LIKE"/>
    <property type="match status" value="1"/>
</dbReference>
<protein>
    <submittedName>
        <fullName evidence="3">Kelch repeat F-box 8 protein</fullName>
    </submittedName>
</protein>
<sequence>MEETKSNPQTHPNDQSRNTKIRRKSHHLPEEIIAEILARLPVRSLLRFRCVSQSWRRLISSRHFCDAHLQISSKDPNFSRRRAIATVLLPFYTLKQCSLHSLLLGPAADAADLDYPMKNPRNSIRVVGCCNGLVCIAVNGKHFFLWNPSTKRHKKLADADDRMKSGLFITKYGFGFDETNDDYKVLGILSGFCNSGRYESVVKIYSLRRDSWKVIDAFKDGLPFDDNGKFVSGKLHWGRRFGMESKWDIVCLDLGSESCVSVNQPSYLDGGFIPSLGVIWGSLCVMCDFPKVSVDVWVLKDSWMKLVVLPYFDDPWKGPYSTPLCIGGKGEILLVYGSAFIVYNPKQASFRRPKITNIGTFLEADVYVESLVPLDGY</sequence>
<dbReference type="SUPFAM" id="SSF81383">
    <property type="entry name" value="F-box domain"/>
    <property type="match status" value="1"/>
</dbReference>
<dbReference type="PROSITE" id="PS50181">
    <property type="entry name" value="FBOX"/>
    <property type="match status" value="1"/>
</dbReference>
<dbReference type="InterPro" id="IPR036047">
    <property type="entry name" value="F-box-like_dom_sf"/>
</dbReference>
<name>A0A7H1K134_SALMI</name>
<evidence type="ECO:0000256" key="1">
    <source>
        <dbReference type="SAM" id="MobiDB-lite"/>
    </source>
</evidence>
<feature type="compositionally biased region" description="Polar residues" evidence="1">
    <location>
        <begin position="1"/>
        <end position="18"/>
    </location>
</feature>
<proteinExistence type="evidence at transcript level"/>
<dbReference type="InterPro" id="IPR001810">
    <property type="entry name" value="F-box_dom"/>
</dbReference>
<dbReference type="NCBIfam" id="TIGR01640">
    <property type="entry name" value="F_box_assoc_1"/>
    <property type="match status" value="1"/>
</dbReference>
<organism evidence="3">
    <name type="scientific">Salvia miltiorrhiza</name>
    <name type="common">Chinese sage</name>
    <dbReference type="NCBI Taxonomy" id="226208"/>
    <lineage>
        <taxon>Eukaryota</taxon>
        <taxon>Viridiplantae</taxon>
        <taxon>Streptophyta</taxon>
        <taxon>Embryophyta</taxon>
        <taxon>Tracheophyta</taxon>
        <taxon>Spermatophyta</taxon>
        <taxon>Magnoliopsida</taxon>
        <taxon>eudicotyledons</taxon>
        <taxon>Gunneridae</taxon>
        <taxon>Pentapetalae</taxon>
        <taxon>asterids</taxon>
        <taxon>lamiids</taxon>
        <taxon>Lamiales</taxon>
        <taxon>Lamiaceae</taxon>
        <taxon>Nepetoideae</taxon>
        <taxon>Mentheae</taxon>
        <taxon>Salviinae</taxon>
        <taxon>Salvia</taxon>
        <taxon>Salvia incertae sedis</taxon>
    </lineage>
</organism>
<reference evidence="3" key="1">
    <citation type="journal article" date="2020" name="Genes (Basel)">
        <title>Systematic Analysis of Kelch Repeat F-box (KFB) Protein Gene Family and Identification of Phenolic Acid Regulation Members in Salvia miltiorrhiza Bunge.</title>
        <authorList>
            <person name="Yu H."/>
            <person name="Jiang M."/>
            <person name="Xing B."/>
            <person name="Liang L."/>
            <person name="Zhang B."/>
            <person name="Liang Z."/>
        </authorList>
    </citation>
    <scope>NUCLEOTIDE SEQUENCE</scope>
</reference>
<dbReference type="EMBL" id="MN259131">
    <property type="protein sequence ID" value="QNT17572.1"/>
    <property type="molecule type" value="mRNA"/>
</dbReference>
<dbReference type="Pfam" id="PF08268">
    <property type="entry name" value="FBA_3"/>
    <property type="match status" value="1"/>
</dbReference>
<dbReference type="InterPro" id="IPR050796">
    <property type="entry name" value="SCF_F-box_component"/>
</dbReference>
<dbReference type="InterPro" id="IPR017451">
    <property type="entry name" value="F-box-assoc_interact_dom"/>
</dbReference>
<dbReference type="CDD" id="cd22157">
    <property type="entry name" value="F-box_AtFBW1-like"/>
    <property type="match status" value="1"/>
</dbReference>
<dbReference type="Pfam" id="PF00646">
    <property type="entry name" value="F-box"/>
    <property type="match status" value="1"/>
</dbReference>
<feature type="region of interest" description="Disordered" evidence="1">
    <location>
        <begin position="1"/>
        <end position="24"/>
    </location>
</feature>
<dbReference type="Gene3D" id="1.20.1280.50">
    <property type="match status" value="1"/>
</dbReference>
<evidence type="ECO:0000313" key="3">
    <source>
        <dbReference type="EMBL" id="QNT17572.1"/>
    </source>
</evidence>
<accession>A0A7H1K134</accession>
<dbReference type="PANTHER" id="PTHR31672">
    <property type="entry name" value="BNACNNG10540D PROTEIN"/>
    <property type="match status" value="1"/>
</dbReference>
<feature type="domain" description="F-box" evidence="2">
    <location>
        <begin position="22"/>
        <end position="81"/>
    </location>
</feature>
<evidence type="ECO:0000259" key="2">
    <source>
        <dbReference type="PROSITE" id="PS50181"/>
    </source>
</evidence>
<gene>
    <name evidence="3" type="primary">KFB8</name>
</gene>
<dbReference type="AlphaFoldDB" id="A0A7H1K134"/>